<dbReference type="GO" id="GO:0016705">
    <property type="term" value="F:oxidoreductase activity, acting on paired donors, with incorporation or reduction of molecular oxygen"/>
    <property type="evidence" value="ECO:0007669"/>
    <property type="project" value="InterPro"/>
</dbReference>
<dbReference type="RefSeq" id="XP_024678979.1">
    <property type="nucleotide sequence ID" value="XM_024821609.1"/>
</dbReference>
<evidence type="ECO:0000256" key="1">
    <source>
        <dbReference type="SAM" id="Phobius"/>
    </source>
</evidence>
<comment type="caution">
    <text evidence="2">The sequence shown here is derived from an EMBL/GenBank/DDBJ whole genome shotgun (WGS) entry which is preliminary data.</text>
</comment>
<proteinExistence type="predicted"/>
<dbReference type="STRING" id="1392255.A0A2I1BYE9"/>
<dbReference type="Gene3D" id="1.10.630.10">
    <property type="entry name" value="Cytochrome P450"/>
    <property type="match status" value="1"/>
</dbReference>
<keyword evidence="3" id="KW-1185">Reference proteome</keyword>
<dbReference type="OrthoDB" id="1470350at2759"/>
<accession>A0A2I1BYE9</accession>
<keyword evidence="1" id="KW-1133">Transmembrane helix</keyword>
<name>A0A2I1BYE9_ASPN1</name>
<evidence type="ECO:0000313" key="2">
    <source>
        <dbReference type="EMBL" id="PKX90384.1"/>
    </source>
</evidence>
<dbReference type="VEuPathDB" id="FungiDB:P174DRAFT_296430"/>
<sequence>MHIFTIAGHETKATSLQFTLLLLALHRMFKTGYTKVSSRRPAASLKMLLNGIIIARSLKLTIPLCVMFCPILVIWHTILTSIQLEALRLYPRVVTVPKSTSETQVPSTIKASSTFYRCESTST</sequence>
<dbReference type="GO" id="GO:0005506">
    <property type="term" value="F:iron ion binding"/>
    <property type="evidence" value="ECO:0007669"/>
    <property type="project" value="InterPro"/>
</dbReference>
<dbReference type="GO" id="GO:0004497">
    <property type="term" value="F:monooxygenase activity"/>
    <property type="evidence" value="ECO:0007669"/>
    <property type="project" value="InterPro"/>
</dbReference>
<dbReference type="EMBL" id="MSZS01000008">
    <property type="protein sequence ID" value="PKX90384.1"/>
    <property type="molecule type" value="Genomic_DNA"/>
</dbReference>
<dbReference type="GeneID" id="36528935"/>
<dbReference type="AlphaFoldDB" id="A0A2I1BYE9"/>
<evidence type="ECO:0000313" key="3">
    <source>
        <dbReference type="Proteomes" id="UP000234474"/>
    </source>
</evidence>
<dbReference type="InterPro" id="IPR036396">
    <property type="entry name" value="Cyt_P450_sf"/>
</dbReference>
<dbReference type="GO" id="GO:0020037">
    <property type="term" value="F:heme binding"/>
    <property type="evidence" value="ECO:0007669"/>
    <property type="project" value="InterPro"/>
</dbReference>
<reference evidence="3" key="1">
    <citation type="journal article" date="2018" name="Proc. Natl. Acad. Sci. U.S.A.">
        <title>Linking secondary metabolites to gene clusters through genome sequencing of six diverse Aspergillus species.</title>
        <authorList>
            <person name="Kaerboelling I."/>
            <person name="Vesth T.C."/>
            <person name="Frisvad J.C."/>
            <person name="Nybo J.L."/>
            <person name="Theobald S."/>
            <person name="Kuo A."/>
            <person name="Bowyer P."/>
            <person name="Matsuda Y."/>
            <person name="Mondo S."/>
            <person name="Lyhne E.K."/>
            <person name="Kogle M.E."/>
            <person name="Clum A."/>
            <person name="Lipzen A."/>
            <person name="Salamov A."/>
            <person name="Ngan C.Y."/>
            <person name="Daum C."/>
            <person name="Chiniquy J."/>
            <person name="Barry K."/>
            <person name="LaButti K."/>
            <person name="Haridas S."/>
            <person name="Simmons B.A."/>
            <person name="Magnuson J.K."/>
            <person name="Mortensen U.H."/>
            <person name="Larsen T.O."/>
            <person name="Grigoriev I.V."/>
            <person name="Baker S.E."/>
            <person name="Andersen M.R."/>
        </authorList>
    </citation>
    <scope>NUCLEOTIDE SEQUENCE [LARGE SCALE GENOMIC DNA]</scope>
    <source>
        <strain evidence="3">IBT 16806</strain>
    </source>
</reference>
<dbReference type="Proteomes" id="UP000234474">
    <property type="component" value="Unassembled WGS sequence"/>
</dbReference>
<gene>
    <name evidence="2" type="ORF">P174DRAFT_296430</name>
</gene>
<organism evidence="2 3">
    <name type="scientific">Aspergillus novofumigatus (strain IBT 16806)</name>
    <dbReference type="NCBI Taxonomy" id="1392255"/>
    <lineage>
        <taxon>Eukaryota</taxon>
        <taxon>Fungi</taxon>
        <taxon>Dikarya</taxon>
        <taxon>Ascomycota</taxon>
        <taxon>Pezizomycotina</taxon>
        <taxon>Eurotiomycetes</taxon>
        <taxon>Eurotiomycetidae</taxon>
        <taxon>Eurotiales</taxon>
        <taxon>Aspergillaceae</taxon>
        <taxon>Aspergillus</taxon>
        <taxon>Aspergillus subgen. Fumigati</taxon>
    </lineage>
</organism>
<feature type="transmembrane region" description="Helical" evidence="1">
    <location>
        <begin position="60"/>
        <end position="82"/>
    </location>
</feature>
<keyword evidence="1" id="KW-0812">Transmembrane</keyword>
<keyword evidence="1" id="KW-0472">Membrane</keyword>
<dbReference type="SUPFAM" id="SSF48264">
    <property type="entry name" value="Cytochrome P450"/>
    <property type="match status" value="1"/>
</dbReference>
<protein>
    <submittedName>
        <fullName evidence="2">Uncharacterized protein</fullName>
    </submittedName>
</protein>